<comment type="caution">
    <text evidence="1">The sequence shown here is derived from an EMBL/GenBank/DDBJ whole genome shotgun (WGS) entry which is preliminary data.</text>
</comment>
<protein>
    <submittedName>
        <fullName evidence="1">Cobalamin biosynthesis protein CbiX</fullName>
    </submittedName>
</protein>
<accession>A0A625ERR4</accession>
<evidence type="ECO:0000313" key="1">
    <source>
        <dbReference type="EMBL" id="ECZ8222623.1"/>
    </source>
</evidence>
<proteinExistence type="predicted"/>
<dbReference type="EMBL" id="AALHXZ010000036">
    <property type="protein sequence ID" value="ECZ8222623.1"/>
    <property type="molecule type" value="Genomic_DNA"/>
</dbReference>
<dbReference type="AlphaFoldDB" id="A0A625ERR4"/>
<gene>
    <name evidence="1" type="ORF">F8625_20455</name>
</gene>
<reference evidence="1" key="1">
    <citation type="submission" date="2019-10" db="EMBL/GenBank/DDBJ databases">
        <authorList>
            <consortium name="PulseNet: The National Subtyping Network for Foodborne Disease Surveillance"/>
            <person name="Tarr C.L."/>
            <person name="Trees E."/>
            <person name="Katz L.S."/>
            <person name="Carleton-Romer H.A."/>
            <person name="Stroika S."/>
            <person name="Kucerova Z."/>
            <person name="Roache K.F."/>
            <person name="Sabol A.L."/>
            <person name="Besser J."/>
            <person name="Gerner-Smidt P."/>
        </authorList>
    </citation>
    <scope>NUCLEOTIDE SEQUENCE</scope>
    <source>
        <strain evidence="1">PNUSAS096183</strain>
    </source>
</reference>
<name>A0A625ERR4_SALER</name>
<organism evidence="1">
    <name type="scientific">Salmonella enterica</name>
    <name type="common">Salmonella choleraesuis</name>
    <dbReference type="NCBI Taxonomy" id="28901"/>
    <lineage>
        <taxon>Bacteria</taxon>
        <taxon>Pseudomonadati</taxon>
        <taxon>Pseudomonadota</taxon>
        <taxon>Gammaproteobacteria</taxon>
        <taxon>Enterobacterales</taxon>
        <taxon>Enterobacteriaceae</taxon>
        <taxon>Salmonella</taxon>
    </lineage>
</organism>
<sequence>MHFTNFLQRYFDIEIEHTFDPTIQGSNETGKDVTKIWIYEKGEDSEPLLILTEAWWYTETKTAGNWLIGNVYSTLEHGREIHESEFRKLVTAGKVISQHE</sequence>